<keyword evidence="1" id="KW-0539">Nucleus</keyword>
<keyword evidence="3" id="KW-1185">Reference proteome</keyword>
<dbReference type="PANTHER" id="PTHR36448:SF2">
    <property type="entry name" value="CUPIN TYPE-1 DOMAIN-CONTAINING PROTEIN"/>
    <property type="match status" value="1"/>
</dbReference>
<dbReference type="CDD" id="cd02219">
    <property type="entry name" value="cupin_YjlB-like"/>
    <property type="match status" value="1"/>
</dbReference>
<dbReference type="Pfam" id="PF11951">
    <property type="entry name" value="Fungal_trans_2"/>
    <property type="match status" value="1"/>
</dbReference>
<evidence type="ECO:0000256" key="1">
    <source>
        <dbReference type="ARBA" id="ARBA00023242"/>
    </source>
</evidence>
<dbReference type="SUPFAM" id="SSF51182">
    <property type="entry name" value="RmlC-like cupins"/>
    <property type="match status" value="1"/>
</dbReference>
<name>A0AAD5S4D0_9PEZI</name>
<accession>A0AAD5S4D0</accession>
<comment type="caution">
    <text evidence="2">The sequence shown here is derived from an EMBL/GenBank/DDBJ whole genome shotgun (WGS) entry which is preliminary data.</text>
</comment>
<dbReference type="Proteomes" id="UP001201980">
    <property type="component" value="Unassembled WGS sequence"/>
</dbReference>
<proteinExistence type="predicted"/>
<gene>
    <name evidence="2" type="ORF">MKZ38_004446</name>
</gene>
<evidence type="ECO:0000313" key="3">
    <source>
        <dbReference type="Proteomes" id="UP001201980"/>
    </source>
</evidence>
<dbReference type="InterPro" id="IPR021858">
    <property type="entry name" value="Fun_TF"/>
</dbReference>
<dbReference type="PANTHER" id="PTHR36448">
    <property type="entry name" value="BLR7373 PROTEIN"/>
    <property type="match status" value="1"/>
</dbReference>
<sequence>MTGVAASAPLLVEPSQHFLRPTPHVPNSRFPVLVYRNVLCGFAPDRILEAIHANGWKKGGQWKTYKTAHFHSNTHECYAVLQGSSTLLLGKSPADADSDVEGNEFGMKISVSPGDVFVLPESPKYDMNYCEDSPAETREKAAACQDVPVPEVDPVYGSEGPLPKIWNDHGATLDGNGYRSKAAEYKAADEHFGCSMELVNIISEISALSSSFRLDPQEQACKRTMADSLERRAHHIRFRNPGGADDYLLKRAECFRVAILVNELCGAITEGQPRRYFPMWPLFIAGCACSSDDHRRAVLHMFVILDGKWPIMEYFNRLGGNLDYSADSRTMWQQSQVQLRRLAGNNQQVWLEVIPKSKENTEPINDSVCQTNGDDSGTGYARTGARIWVRGSLGSFIIHFAERVAFQIFGLDGDWAI</sequence>
<dbReference type="AlphaFoldDB" id="A0AAD5S4D0"/>
<evidence type="ECO:0000313" key="2">
    <source>
        <dbReference type="EMBL" id="KAJ2905769.1"/>
    </source>
</evidence>
<dbReference type="EMBL" id="JAKWBI020000025">
    <property type="protein sequence ID" value="KAJ2905769.1"/>
    <property type="molecule type" value="Genomic_DNA"/>
</dbReference>
<dbReference type="InterPro" id="IPR047121">
    <property type="entry name" value="YjiB-like"/>
</dbReference>
<protein>
    <submittedName>
        <fullName evidence="2">Uncharacterized protein</fullName>
    </submittedName>
</protein>
<reference evidence="2" key="1">
    <citation type="submission" date="2022-07" db="EMBL/GenBank/DDBJ databases">
        <title>Draft genome sequence of Zalerion maritima ATCC 34329, a (micro)plastics degrading marine fungus.</title>
        <authorList>
            <person name="Paco A."/>
            <person name="Goncalves M.F.M."/>
            <person name="Rocha-Santos T.A.P."/>
            <person name="Alves A."/>
        </authorList>
    </citation>
    <scope>NUCLEOTIDE SEQUENCE</scope>
    <source>
        <strain evidence="2">ATCC 34329</strain>
    </source>
</reference>
<dbReference type="InterPro" id="IPR011051">
    <property type="entry name" value="RmlC_Cupin_sf"/>
</dbReference>
<organism evidence="2 3">
    <name type="scientific">Zalerion maritima</name>
    <dbReference type="NCBI Taxonomy" id="339359"/>
    <lineage>
        <taxon>Eukaryota</taxon>
        <taxon>Fungi</taxon>
        <taxon>Dikarya</taxon>
        <taxon>Ascomycota</taxon>
        <taxon>Pezizomycotina</taxon>
        <taxon>Sordariomycetes</taxon>
        <taxon>Lulworthiomycetidae</taxon>
        <taxon>Lulworthiales</taxon>
        <taxon>Lulworthiaceae</taxon>
        <taxon>Zalerion</taxon>
    </lineage>
</organism>